<dbReference type="InterPro" id="IPR050248">
    <property type="entry name" value="Polysacc_deacetylase_ArnD"/>
</dbReference>
<dbReference type="PROSITE" id="PS51677">
    <property type="entry name" value="NODB"/>
    <property type="match status" value="1"/>
</dbReference>
<dbReference type="GO" id="GO:0016810">
    <property type="term" value="F:hydrolase activity, acting on carbon-nitrogen (but not peptide) bonds"/>
    <property type="evidence" value="ECO:0007669"/>
    <property type="project" value="InterPro"/>
</dbReference>
<feature type="domain" description="NodB homology" evidence="1">
    <location>
        <begin position="39"/>
        <end position="221"/>
    </location>
</feature>
<dbReference type="InParanoid" id="Q02B22"/>
<gene>
    <name evidence="2" type="ordered locus">Acid_0745</name>
</gene>
<dbReference type="OrthoDB" id="9812065at2"/>
<dbReference type="EMBL" id="CP000473">
    <property type="protein sequence ID" value="ABJ81744.1"/>
    <property type="molecule type" value="Genomic_DNA"/>
</dbReference>
<protein>
    <submittedName>
        <fullName evidence="2">Polysaccharide deacetylase</fullName>
    </submittedName>
</protein>
<dbReference type="InterPro" id="IPR002509">
    <property type="entry name" value="NODB_dom"/>
</dbReference>
<evidence type="ECO:0000259" key="1">
    <source>
        <dbReference type="PROSITE" id="PS51677"/>
    </source>
</evidence>
<dbReference type="AlphaFoldDB" id="Q02B22"/>
<organism evidence="2">
    <name type="scientific">Solibacter usitatus (strain Ellin6076)</name>
    <dbReference type="NCBI Taxonomy" id="234267"/>
    <lineage>
        <taxon>Bacteria</taxon>
        <taxon>Pseudomonadati</taxon>
        <taxon>Acidobacteriota</taxon>
        <taxon>Terriglobia</taxon>
        <taxon>Bryobacterales</taxon>
        <taxon>Solibacteraceae</taxon>
        <taxon>Candidatus Solibacter</taxon>
    </lineage>
</organism>
<sequence precursor="true">MNPLPPAAAAGAAFMAWAVRGRSASIFGRSHWRGPRDRPALALTFDDGPSESTPQILDVLAQYGIPATFFQCGANVARLPEIARAVAASHEIGNHSYSHPYLFLRSPHGIENELRRAQETIAGFTGRRPVWFRAPFGARWFGLGAAQHRLQLTGVMWTAIGYDWSLRVEEVVARMAASASNGAILCLHDGRELREKPDVRTTVETVRRLVPMLLERGYKFETVSRLICPKN</sequence>
<dbReference type="Pfam" id="PF01522">
    <property type="entry name" value="Polysacc_deac_1"/>
    <property type="match status" value="1"/>
</dbReference>
<reference evidence="2" key="1">
    <citation type="submission" date="2006-10" db="EMBL/GenBank/DDBJ databases">
        <title>Complete sequence of Solibacter usitatus Ellin6076.</title>
        <authorList>
            <consortium name="US DOE Joint Genome Institute"/>
            <person name="Copeland A."/>
            <person name="Lucas S."/>
            <person name="Lapidus A."/>
            <person name="Barry K."/>
            <person name="Detter J.C."/>
            <person name="Glavina del Rio T."/>
            <person name="Hammon N."/>
            <person name="Israni S."/>
            <person name="Dalin E."/>
            <person name="Tice H."/>
            <person name="Pitluck S."/>
            <person name="Thompson L.S."/>
            <person name="Brettin T."/>
            <person name="Bruce D."/>
            <person name="Han C."/>
            <person name="Tapia R."/>
            <person name="Gilna P."/>
            <person name="Schmutz J."/>
            <person name="Larimer F."/>
            <person name="Land M."/>
            <person name="Hauser L."/>
            <person name="Kyrpides N."/>
            <person name="Mikhailova N."/>
            <person name="Janssen P.H."/>
            <person name="Kuske C.R."/>
            <person name="Richardson P."/>
        </authorList>
    </citation>
    <scope>NUCLEOTIDE SEQUENCE</scope>
    <source>
        <strain evidence="2">Ellin6076</strain>
    </source>
</reference>
<dbReference type="Gene3D" id="3.20.20.370">
    <property type="entry name" value="Glycoside hydrolase/deacetylase"/>
    <property type="match status" value="1"/>
</dbReference>
<name>Q02B22_SOLUE</name>
<dbReference type="eggNOG" id="COG0726">
    <property type="taxonomic scope" value="Bacteria"/>
</dbReference>
<dbReference type="GO" id="GO:0005975">
    <property type="term" value="P:carbohydrate metabolic process"/>
    <property type="evidence" value="ECO:0007669"/>
    <property type="project" value="InterPro"/>
</dbReference>
<dbReference type="CDD" id="cd10917">
    <property type="entry name" value="CE4_NodB_like_6s_7s"/>
    <property type="match status" value="1"/>
</dbReference>
<dbReference type="KEGG" id="sus:Acid_0745"/>
<dbReference type="PANTHER" id="PTHR10587">
    <property type="entry name" value="GLYCOSYL TRANSFERASE-RELATED"/>
    <property type="match status" value="1"/>
</dbReference>
<dbReference type="STRING" id="234267.Acid_0745"/>
<dbReference type="InterPro" id="IPR011330">
    <property type="entry name" value="Glyco_hydro/deAcase_b/a-brl"/>
</dbReference>
<proteinExistence type="predicted"/>
<evidence type="ECO:0000313" key="2">
    <source>
        <dbReference type="EMBL" id="ABJ81744.1"/>
    </source>
</evidence>
<dbReference type="HOGENOM" id="CLU_021264_0_0_0"/>
<dbReference type="SUPFAM" id="SSF88713">
    <property type="entry name" value="Glycoside hydrolase/deacetylase"/>
    <property type="match status" value="1"/>
</dbReference>
<accession>Q02B22</accession>